<accession>A0ABV0FQM9</accession>
<keyword evidence="2" id="KW-1185">Reference proteome</keyword>
<gene>
    <name evidence="1" type="ORF">ABHN84_08310</name>
</gene>
<dbReference type="Proteomes" id="UP001477278">
    <property type="component" value="Unassembled WGS sequence"/>
</dbReference>
<protein>
    <submittedName>
        <fullName evidence="1">Uncharacterized protein</fullName>
    </submittedName>
</protein>
<evidence type="ECO:0000313" key="1">
    <source>
        <dbReference type="EMBL" id="MEO3682299.1"/>
    </source>
</evidence>
<evidence type="ECO:0000313" key="2">
    <source>
        <dbReference type="Proteomes" id="UP001477278"/>
    </source>
</evidence>
<name>A0ABV0FQM9_9GAMM</name>
<proteinExistence type="predicted"/>
<sequence>MNIKKSFPRVLNEKSRVKNKPSFTLLGYPIHQGVVLESSVNFADKTIKKVIAKKVLYFFENNKFKSVTKLPKKHPIKKELKLIAKIKFF</sequence>
<dbReference type="RefSeq" id="WP_347689998.1">
    <property type="nucleotide sequence ID" value="NZ_JBDPZN010000002.1"/>
</dbReference>
<dbReference type="EMBL" id="JBDPZN010000002">
    <property type="protein sequence ID" value="MEO3682299.1"/>
    <property type="molecule type" value="Genomic_DNA"/>
</dbReference>
<reference evidence="1 2" key="1">
    <citation type="submission" date="2024-05" db="EMBL/GenBank/DDBJ databases">
        <title>Genome sequencing of Marine Estuary Bacteria, Shewanella vesiculosa and S. baltica, and Pseudomonas syringae.</title>
        <authorList>
            <person name="Gurung A."/>
            <person name="Maclea K.S."/>
        </authorList>
    </citation>
    <scope>NUCLEOTIDE SEQUENCE [LARGE SCALE GENOMIC DNA]</scope>
    <source>
        <strain evidence="1 2">1A</strain>
    </source>
</reference>
<comment type="caution">
    <text evidence="1">The sequence shown here is derived from an EMBL/GenBank/DDBJ whole genome shotgun (WGS) entry which is preliminary data.</text>
</comment>
<organism evidence="1 2">
    <name type="scientific">Shewanella vesiculosa</name>
    <dbReference type="NCBI Taxonomy" id="518738"/>
    <lineage>
        <taxon>Bacteria</taxon>
        <taxon>Pseudomonadati</taxon>
        <taxon>Pseudomonadota</taxon>
        <taxon>Gammaproteobacteria</taxon>
        <taxon>Alteromonadales</taxon>
        <taxon>Shewanellaceae</taxon>
        <taxon>Shewanella</taxon>
    </lineage>
</organism>